<gene>
    <name evidence="2" type="ORF">M7I_2713</name>
</gene>
<dbReference type="Proteomes" id="UP000005446">
    <property type="component" value="Unassembled WGS sequence"/>
</dbReference>
<keyword evidence="3" id="KW-1185">Reference proteome</keyword>
<sequence>MASSRHYSFAVIAIVLLVYVWALKVSFLSGYLKHASLTKAIPSNNIAVIIEDRPLPTLTPLLLHFSTVLGPSWPIIFYTRSPNPTNSSSFQRAIDDGRIEIRQLPDDITFTDQESVSEFLTSPWIWEQLAPASHVLVFQADSIVCSNSPSKIDDFLQYDFIGAPIATPSNPRNGHGEGFNGGFSLRNRQMMLDVLAAHDWKAEMQTARYGDIALVLPQVEGVARGEPAEFRGGEDVLGRDGVIHAHGTDYIAELDEWLGVKSGC</sequence>
<proteinExistence type="predicted"/>
<evidence type="ECO:0000313" key="3">
    <source>
        <dbReference type="Proteomes" id="UP000005446"/>
    </source>
</evidence>
<name>H0EJI7_GLAL7</name>
<dbReference type="AlphaFoldDB" id="H0EJI7"/>
<dbReference type="OrthoDB" id="10025998at2759"/>
<reference evidence="2 3" key="1">
    <citation type="journal article" date="2012" name="Eukaryot. Cell">
        <title>Genome sequence of the fungus Glarea lozoyensis: the first genome sequence of a species from the Helotiaceae family.</title>
        <authorList>
            <person name="Youssar L."/>
            <person name="Gruening B.A."/>
            <person name="Erxleben A."/>
            <person name="Guenther S."/>
            <person name="Huettel W."/>
        </authorList>
    </citation>
    <scope>NUCLEOTIDE SEQUENCE [LARGE SCALE GENOMIC DNA]</scope>
    <source>
        <strain evidence="3">ATCC 74030 / MF5533</strain>
    </source>
</reference>
<dbReference type="InterPro" id="IPR043729">
    <property type="entry name" value="DUF5672"/>
</dbReference>
<dbReference type="Pfam" id="PF18922">
    <property type="entry name" value="DUF5672"/>
    <property type="match status" value="1"/>
</dbReference>
<protein>
    <recommendedName>
        <fullName evidence="1">DUF5672 domain-containing protein</fullName>
    </recommendedName>
</protein>
<feature type="domain" description="DUF5672" evidence="1">
    <location>
        <begin position="98"/>
        <end position="204"/>
    </location>
</feature>
<dbReference type="EMBL" id="AGUE01000055">
    <property type="protein sequence ID" value="EHL01380.1"/>
    <property type="molecule type" value="Genomic_DNA"/>
</dbReference>
<accession>H0EJI7</accession>
<dbReference type="HOGENOM" id="CLU_1053920_0_0_1"/>
<evidence type="ECO:0000313" key="2">
    <source>
        <dbReference type="EMBL" id="EHL01380.1"/>
    </source>
</evidence>
<organism evidence="2 3">
    <name type="scientific">Glarea lozoyensis (strain ATCC 74030 / MF5533)</name>
    <dbReference type="NCBI Taxonomy" id="1104152"/>
    <lineage>
        <taxon>Eukaryota</taxon>
        <taxon>Fungi</taxon>
        <taxon>Dikarya</taxon>
        <taxon>Ascomycota</taxon>
        <taxon>Pezizomycotina</taxon>
        <taxon>Leotiomycetes</taxon>
        <taxon>Helotiales</taxon>
        <taxon>Helotiaceae</taxon>
        <taxon>Glarea</taxon>
    </lineage>
</organism>
<comment type="caution">
    <text evidence="2">The sequence shown here is derived from an EMBL/GenBank/DDBJ whole genome shotgun (WGS) entry which is preliminary data.</text>
</comment>
<dbReference type="InParanoid" id="H0EJI7"/>
<evidence type="ECO:0000259" key="1">
    <source>
        <dbReference type="Pfam" id="PF18922"/>
    </source>
</evidence>